<name>A0AAD8KK30_TARER</name>
<organism evidence="3 4">
    <name type="scientific">Tagetes erecta</name>
    <name type="common">African marigold</name>
    <dbReference type="NCBI Taxonomy" id="13708"/>
    <lineage>
        <taxon>Eukaryota</taxon>
        <taxon>Viridiplantae</taxon>
        <taxon>Streptophyta</taxon>
        <taxon>Embryophyta</taxon>
        <taxon>Tracheophyta</taxon>
        <taxon>Spermatophyta</taxon>
        <taxon>Magnoliopsida</taxon>
        <taxon>eudicotyledons</taxon>
        <taxon>Gunneridae</taxon>
        <taxon>Pentapetalae</taxon>
        <taxon>asterids</taxon>
        <taxon>campanulids</taxon>
        <taxon>Asterales</taxon>
        <taxon>Asteraceae</taxon>
        <taxon>Asteroideae</taxon>
        <taxon>Heliantheae alliance</taxon>
        <taxon>Tageteae</taxon>
        <taxon>Tagetes</taxon>
    </lineage>
</organism>
<evidence type="ECO:0000313" key="3">
    <source>
        <dbReference type="EMBL" id="KAK1424273.1"/>
    </source>
</evidence>
<feature type="signal peptide" evidence="2">
    <location>
        <begin position="1"/>
        <end position="20"/>
    </location>
</feature>
<evidence type="ECO:0000313" key="4">
    <source>
        <dbReference type="Proteomes" id="UP001229421"/>
    </source>
</evidence>
<keyword evidence="4" id="KW-1185">Reference proteome</keyword>
<reference evidence="3" key="1">
    <citation type="journal article" date="2023" name="bioRxiv">
        <title>Improved chromosome-level genome assembly for marigold (Tagetes erecta).</title>
        <authorList>
            <person name="Jiang F."/>
            <person name="Yuan L."/>
            <person name="Wang S."/>
            <person name="Wang H."/>
            <person name="Xu D."/>
            <person name="Wang A."/>
            <person name="Fan W."/>
        </authorList>
    </citation>
    <scope>NUCLEOTIDE SEQUENCE</scope>
    <source>
        <strain evidence="3">WSJ</strain>
        <tissue evidence="3">Leaf</tissue>
    </source>
</reference>
<dbReference type="EMBL" id="JAUHHV010000005">
    <property type="protein sequence ID" value="KAK1424273.1"/>
    <property type="molecule type" value="Genomic_DNA"/>
</dbReference>
<keyword evidence="2" id="KW-0732">Signal</keyword>
<evidence type="ECO:0000256" key="1">
    <source>
        <dbReference type="SAM" id="MobiDB-lite"/>
    </source>
</evidence>
<evidence type="ECO:0000256" key="2">
    <source>
        <dbReference type="SAM" id="SignalP"/>
    </source>
</evidence>
<dbReference type="AlphaFoldDB" id="A0AAD8KK30"/>
<gene>
    <name evidence="3" type="ORF">QVD17_19598</name>
</gene>
<proteinExistence type="predicted"/>
<accession>A0AAD8KK30</accession>
<feature type="chain" id="PRO_5042004775" evidence="2">
    <location>
        <begin position="21"/>
        <end position="106"/>
    </location>
</feature>
<dbReference type="Proteomes" id="UP001229421">
    <property type="component" value="Unassembled WGS sequence"/>
</dbReference>
<sequence length="106" mass="11636">MGARLAITWMLGCLYHYMKAALTAKHDISKPKMEGLGGMGLIRENFEGNLGRVRGDESECMSGGSDNLEGASGDEQDVSDGPSSSSRNRRQKYHCHTPYQIQELEA</sequence>
<protein>
    <submittedName>
        <fullName evidence="3">Uncharacterized protein</fullName>
    </submittedName>
</protein>
<comment type="caution">
    <text evidence="3">The sequence shown here is derived from an EMBL/GenBank/DDBJ whole genome shotgun (WGS) entry which is preliminary data.</text>
</comment>
<feature type="region of interest" description="Disordered" evidence="1">
    <location>
        <begin position="52"/>
        <end position="106"/>
    </location>
</feature>